<evidence type="ECO:0000256" key="9">
    <source>
        <dbReference type="ARBA" id="ARBA00023065"/>
    </source>
</evidence>
<keyword evidence="11" id="KW-0407">Ion channel</keyword>
<keyword evidence="10" id="KW-0472">Membrane</keyword>
<evidence type="ECO:0000259" key="12">
    <source>
        <dbReference type="Pfam" id="PF00520"/>
    </source>
</evidence>
<keyword evidence="4" id="KW-0107">Calcium channel</keyword>
<keyword evidence="9" id="KW-0406">Ion transport</keyword>
<dbReference type="InterPro" id="IPR005821">
    <property type="entry name" value="Ion_trans_dom"/>
</dbReference>
<dbReference type="EMBL" id="JBCEZU010000575">
    <property type="protein sequence ID" value="KAK9516891.1"/>
    <property type="molecule type" value="Genomic_DNA"/>
</dbReference>
<proteinExistence type="predicted"/>
<keyword evidence="3" id="KW-0109">Calcium transport</keyword>
<dbReference type="GO" id="GO:0008331">
    <property type="term" value="F:high voltage-gated calcium channel activity"/>
    <property type="evidence" value="ECO:0007669"/>
    <property type="project" value="TreeGrafter"/>
</dbReference>
<evidence type="ECO:0000256" key="11">
    <source>
        <dbReference type="ARBA" id="ARBA00023303"/>
    </source>
</evidence>
<name>A0AAW1E2N5_ZOAVI</name>
<evidence type="ECO:0000256" key="2">
    <source>
        <dbReference type="ARBA" id="ARBA00022448"/>
    </source>
</evidence>
<dbReference type="Gene3D" id="1.10.287.70">
    <property type="match status" value="1"/>
</dbReference>
<evidence type="ECO:0000256" key="7">
    <source>
        <dbReference type="ARBA" id="ARBA00022882"/>
    </source>
</evidence>
<reference evidence="13 14" key="1">
    <citation type="journal article" date="2024" name="Genome Biol. Evol.">
        <title>Chromosome-level genome assembly of the viviparous eelpout Zoarces viviparus.</title>
        <authorList>
            <person name="Fuhrmann N."/>
            <person name="Brasseur M.V."/>
            <person name="Bakowski C.E."/>
            <person name="Podsiadlowski L."/>
            <person name="Prost S."/>
            <person name="Krehenwinkel H."/>
            <person name="Mayer C."/>
        </authorList>
    </citation>
    <scope>NUCLEOTIDE SEQUENCE [LARGE SCALE GENOMIC DNA]</scope>
    <source>
        <strain evidence="13">NO-MEL_2022_Ind0_liver</strain>
    </source>
</reference>
<comment type="subcellular location">
    <subcellularLocation>
        <location evidence="1">Membrane</location>
        <topology evidence="1">Multi-pass membrane protein</topology>
    </subcellularLocation>
</comment>
<dbReference type="PANTHER" id="PTHR45628:SF22">
    <property type="entry name" value="VOLTAGE-DEPENDENT T-TYPE CALCIUM CHANNEL SUBUNIT ALPHA"/>
    <property type="match status" value="1"/>
</dbReference>
<sequence>MAETIPICPTVCSVQTECTKTNKGNIFVPSAGDEKNAVAGWNHLLFTFFFFLYAALGVELFGNLECAGDDQCRGINDHVNFKHFAKALLTLFQVCTGANWSVILKDTMKPCHPGDKGCSPYLRLVMVNLVFAVITEAMEDSHELKLTHVPKKSFLIFS</sequence>
<evidence type="ECO:0000256" key="4">
    <source>
        <dbReference type="ARBA" id="ARBA00022673"/>
    </source>
</evidence>
<accession>A0AAW1E2N5</accession>
<keyword evidence="5" id="KW-0812">Transmembrane</keyword>
<dbReference type="GO" id="GO:0005891">
    <property type="term" value="C:voltage-gated calcium channel complex"/>
    <property type="evidence" value="ECO:0007669"/>
    <property type="project" value="TreeGrafter"/>
</dbReference>
<dbReference type="InterPro" id="IPR050599">
    <property type="entry name" value="VDCC_alpha-1_subunit"/>
</dbReference>
<gene>
    <name evidence="13" type="ORF">VZT92_024799</name>
</gene>
<dbReference type="AlphaFoldDB" id="A0AAW1E2N5"/>
<protein>
    <recommendedName>
        <fullName evidence="12">Ion transport domain-containing protein</fullName>
    </recommendedName>
</protein>
<keyword evidence="7" id="KW-0851">Voltage-gated channel</keyword>
<dbReference type="Proteomes" id="UP001488805">
    <property type="component" value="Unassembled WGS sequence"/>
</dbReference>
<dbReference type="PANTHER" id="PTHR45628">
    <property type="entry name" value="VOLTAGE-DEPENDENT CALCIUM CHANNEL TYPE A SUBUNIT ALPHA-1"/>
    <property type="match status" value="1"/>
</dbReference>
<keyword evidence="14" id="KW-1185">Reference proteome</keyword>
<evidence type="ECO:0000256" key="6">
    <source>
        <dbReference type="ARBA" id="ARBA00022837"/>
    </source>
</evidence>
<feature type="domain" description="Ion transport" evidence="12">
    <location>
        <begin position="44"/>
        <end position="134"/>
    </location>
</feature>
<evidence type="ECO:0000256" key="8">
    <source>
        <dbReference type="ARBA" id="ARBA00022989"/>
    </source>
</evidence>
<evidence type="ECO:0000313" key="13">
    <source>
        <dbReference type="EMBL" id="KAK9516891.1"/>
    </source>
</evidence>
<organism evidence="13 14">
    <name type="scientific">Zoarces viviparus</name>
    <name type="common">Viviparous eelpout</name>
    <name type="synonym">Blennius viviparus</name>
    <dbReference type="NCBI Taxonomy" id="48416"/>
    <lineage>
        <taxon>Eukaryota</taxon>
        <taxon>Metazoa</taxon>
        <taxon>Chordata</taxon>
        <taxon>Craniata</taxon>
        <taxon>Vertebrata</taxon>
        <taxon>Euteleostomi</taxon>
        <taxon>Actinopterygii</taxon>
        <taxon>Neopterygii</taxon>
        <taxon>Teleostei</taxon>
        <taxon>Neoteleostei</taxon>
        <taxon>Acanthomorphata</taxon>
        <taxon>Eupercaria</taxon>
        <taxon>Perciformes</taxon>
        <taxon>Cottioidei</taxon>
        <taxon>Zoarcales</taxon>
        <taxon>Zoarcidae</taxon>
        <taxon>Zoarcinae</taxon>
        <taxon>Zoarces</taxon>
    </lineage>
</organism>
<dbReference type="Pfam" id="PF00520">
    <property type="entry name" value="Ion_trans"/>
    <property type="match status" value="1"/>
</dbReference>
<keyword evidence="2" id="KW-0813">Transport</keyword>
<keyword evidence="6" id="KW-0106">Calcium</keyword>
<evidence type="ECO:0000256" key="10">
    <source>
        <dbReference type="ARBA" id="ARBA00023136"/>
    </source>
</evidence>
<comment type="caution">
    <text evidence="13">The sequence shown here is derived from an EMBL/GenBank/DDBJ whole genome shotgun (WGS) entry which is preliminary data.</text>
</comment>
<evidence type="ECO:0000256" key="1">
    <source>
        <dbReference type="ARBA" id="ARBA00004141"/>
    </source>
</evidence>
<evidence type="ECO:0000313" key="14">
    <source>
        <dbReference type="Proteomes" id="UP001488805"/>
    </source>
</evidence>
<evidence type="ECO:0000256" key="5">
    <source>
        <dbReference type="ARBA" id="ARBA00022692"/>
    </source>
</evidence>
<evidence type="ECO:0000256" key="3">
    <source>
        <dbReference type="ARBA" id="ARBA00022568"/>
    </source>
</evidence>
<keyword evidence="8" id="KW-1133">Transmembrane helix</keyword>
<dbReference type="GO" id="GO:0098703">
    <property type="term" value="P:calcium ion import across plasma membrane"/>
    <property type="evidence" value="ECO:0007669"/>
    <property type="project" value="TreeGrafter"/>
</dbReference>